<evidence type="ECO:0000256" key="1">
    <source>
        <dbReference type="ARBA" id="ARBA00022679"/>
    </source>
</evidence>
<accession>A0ABN2ZGF9</accession>
<dbReference type="InterPro" id="IPR006131">
    <property type="entry name" value="Asp_carbamoyltransf_Asp/Orn-bd"/>
</dbReference>
<dbReference type="PANTHER" id="PTHR45753:SF6">
    <property type="entry name" value="ASPARTATE CARBAMOYLTRANSFERASE"/>
    <property type="match status" value="1"/>
</dbReference>
<reference evidence="5 6" key="1">
    <citation type="journal article" date="2019" name="Int. J. Syst. Evol. Microbiol.">
        <title>The Global Catalogue of Microorganisms (GCM) 10K type strain sequencing project: providing services to taxonomists for standard genome sequencing and annotation.</title>
        <authorList>
            <consortium name="The Broad Institute Genomics Platform"/>
            <consortium name="The Broad Institute Genome Sequencing Center for Infectious Disease"/>
            <person name="Wu L."/>
            <person name="Ma J."/>
        </authorList>
    </citation>
    <scope>NUCLEOTIDE SEQUENCE [LARGE SCALE GENOMIC DNA]</scope>
    <source>
        <strain evidence="5 6">JCM 13850</strain>
    </source>
</reference>
<dbReference type="EMBL" id="BAAAMR010000033">
    <property type="protein sequence ID" value="GAA2141846.1"/>
    <property type="molecule type" value="Genomic_DNA"/>
</dbReference>
<dbReference type="SUPFAM" id="SSF53671">
    <property type="entry name" value="Aspartate/ornithine carbamoyltransferase"/>
    <property type="match status" value="1"/>
</dbReference>
<dbReference type="Proteomes" id="UP001501020">
    <property type="component" value="Unassembled WGS sequence"/>
</dbReference>
<keyword evidence="1 2" id="KW-0808">Transferase</keyword>
<evidence type="ECO:0000259" key="4">
    <source>
        <dbReference type="Pfam" id="PF02729"/>
    </source>
</evidence>
<dbReference type="RefSeq" id="WP_344268866.1">
    <property type="nucleotide sequence ID" value="NZ_BAAAMR010000033.1"/>
</dbReference>
<dbReference type="Pfam" id="PF02729">
    <property type="entry name" value="OTCace_N"/>
    <property type="match status" value="1"/>
</dbReference>
<dbReference type="PRINTS" id="PR00100">
    <property type="entry name" value="AOTCASE"/>
</dbReference>
<feature type="domain" description="Aspartate/ornithine carbamoyltransferase carbamoyl-P binding" evidence="4">
    <location>
        <begin position="7"/>
        <end position="152"/>
    </location>
</feature>
<dbReference type="PANTHER" id="PTHR45753">
    <property type="entry name" value="ORNITHINE CARBAMOYLTRANSFERASE, MITOCHONDRIAL"/>
    <property type="match status" value="1"/>
</dbReference>
<comment type="caution">
    <text evidence="5">The sequence shown here is derived from an EMBL/GenBank/DDBJ whole genome shotgun (WGS) entry which is preliminary data.</text>
</comment>
<dbReference type="PRINTS" id="PR00101">
    <property type="entry name" value="ATCASE"/>
</dbReference>
<organism evidence="5 6">
    <name type="scientific">Actinomadura napierensis</name>
    <dbReference type="NCBI Taxonomy" id="267854"/>
    <lineage>
        <taxon>Bacteria</taxon>
        <taxon>Bacillati</taxon>
        <taxon>Actinomycetota</taxon>
        <taxon>Actinomycetes</taxon>
        <taxon>Streptosporangiales</taxon>
        <taxon>Thermomonosporaceae</taxon>
        <taxon>Actinomadura</taxon>
    </lineage>
</organism>
<dbReference type="Gene3D" id="3.40.50.1370">
    <property type="entry name" value="Aspartate/ornithine carbamoyltransferase"/>
    <property type="match status" value="2"/>
</dbReference>
<proteinExistence type="inferred from homology"/>
<protein>
    <submittedName>
        <fullName evidence="5">Aspartate carbamoyltransferase</fullName>
    </submittedName>
</protein>
<name>A0ABN2ZGF9_9ACTN</name>
<dbReference type="InterPro" id="IPR036901">
    <property type="entry name" value="Asp/Orn_carbamoylTrfase_sf"/>
</dbReference>
<gene>
    <name evidence="5" type="primary">pyrB</name>
    <name evidence="5" type="ORF">GCM10009727_39630</name>
</gene>
<evidence type="ECO:0000313" key="6">
    <source>
        <dbReference type="Proteomes" id="UP001501020"/>
    </source>
</evidence>
<evidence type="ECO:0000313" key="5">
    <source>
        <dbReference type="EMBL" id="GAA2141846.1"/>
    </source>
</evidence>
<feature type="domain" description="Aspartate/ornithine carbamoyltransferase Asp/Orn-binding" evidence="3">
    <location>
        <begin position="158"/>
        <end position="307"/>
    </location>
</feature>
<dbReference type="Pfam" id="PF00185">
    <property type="entry name" value="OTCace"/>
    <property type="match status" value="1"/>
</dbReference>
<comment type="similarity">
    <text evidence="2">Belongs to the aspartate/ornithine carbamoyltransferase superfamily.</text>
</comment>
<dbReference type="InterPro" id="IPR006130">
    <property type="entry name" value="Asp/Orn_carbamoylTrfase"/>
</dbReference>
<evidence type="ECO:0000256" key="2">
    <source>
        <dbReference type="RuleBase" id="RU003634"/>
    </source>
</evidence>
<sequence length="312" mass="33304">MSGFTGRHVLSLAPFGRDDLETLFDAADQAGRELAKGEVERDLRGRILMSAFFDKSTRTRLAHETAMLRLGGGVSGFADAEVTRASGSTQESSADVFRMLALYGDVIVTRHPVTGEPARAAESVDGALIINAGDGTGEHPTQALTDLYTMRQRFGRIDGLRVVVVNDLRMRCVKSLLRGLAKYDCEVVGVAAPGMDLDPLARAEFEGAGRTIRFHDDLIGVLPEADVVYSSPTVAAELDAADRARPPAGELPLTGDLLAAVAPPELAVLHPLPRKGELATDVDGTRHNAYFQQAANGVTLRMALLRLMLGSG</sequence>
<keyword evidence="6" id="KW-1185">Reference proteome</keyword>
<evidence type="ECO:0000259" key="3">
    <source>
        <dbReference type="Pfam" id="PF00185"/>
    </source>
</evidence>
<dbReference type="InterPro" id="IPR006132">
    <property type="entry name" value="Asp/Orn_carbamoyltranf_P-bd"/>
</dbReference>